<dbReference type="OrthoDB" id="3265815at2759"/>
<dbReference type="OMA" id="YFYVHRH"/>
<evidence type="ECO:0000313" key="1">
    <source>
        <dbReference type="EMBL" id="EFI96831.1"/>
    </source>
</evidence>
<dbReference type="KEGG" id="scm:SCHCO_02503242"/>
<accession>D8Q4Q4</accession>
<dbReference type="eggNOG" id="KOG0519">
    <property type="taxonomic scope" value="Eukaryota"/>
</dbReference>
<keyword evidence="2" id="KW-1185">Reference proteome</keyword>
<dbReference type="Proteomes" id="UP000007431">
    <property type="component" value="Unassembled WGS sequence"/>
</dbReference>
<dbReference type="AlphaFoldDB" id="D8Q4Q4"/>
<dbReference type="RefSeq" id="XP_003031734.1">
    <property type="nucleotide sequence ID" value="XM_003031688.1"/>
</dbReference>
<dbReference type="HOGENOM" id="CLU_051530_2_0_1"/>
<sequence>MATLPSAGLRESAPLNRANAPPITMSAAFTADAHHGAAYPDVILSSSDNVYFYVVHAVLQRASTNSFGGLLPIKSVSPLVLPLARVSDSADVLNIILHAIYDMSPARFTPSPTTLIAALERLPAYGLAITQYATPPRPLYHAMLMQAPLAPLAVYTAAARYGLEDLAVAMSPHLLSLSLSSVTDEQAEAMGAVYLGRLFLLHKKRMDALRDVLAAEPYPHPETPDCSFVDQKAVARAWQLASAYLVSKGRPDLHPLAIQSTVNSLAAKVTCKHCKEVLRRRLQKAVVEWMIILV</sequence>
<name>D8Q4Q4_SCHCM</name>
<reference evidence="1 2" key="1">
    <citation type="journal article" date="2010" name="Nat. Biotechnol.">
        <title>Genome sequence of the model mushroom Schizophyllum commune.</title>
        <authorList>
            <person name="Ohm R.A."/>
            <person name="de Jong J.F."/>
            <person name="Lugones L.G."/>
            <person name="Aerts A."/>
            <person name="Kothe E."/>
            <person name="Stajich J.E."/>
            <person name="de Vries R.P."/>
            <person name="Record E."/>
            <person name="Levasseur A."/>
            <person name="Baker S.E."/>
            <person name="Bartholomew K.A."/>
            <person name="Coutinho P.M."/>
            <person name="Erdmann S."/>
            <person name="Fowler T.J."/>
            <person name="Gathman A.C."/>
            <person name="Lombard V."/>
            <person name="Henrissat B."/>
            <person name="Knabe N."/>
            <person name="Kuees U."/>
            <person name="Lilly W.W."/>
            <person name="Lindquist E."/>
            <person name="Lucas S."/>
            <person name="Magnuson J.K."/>
            <person name="Piumi F."/>
            <person name="Raudaskoski M."/>
            <person name="Salamov A."/>
            <person name="Schmutz J."/>
            <person name="Schwarze F.W.M.R."/>
            <person name="vanKuyk P.A."/>
            <person name="Horton J.S."/>
            <person name="Grigoriev I.V."/>
            <person name="Woesten H.A.B."/>
        </authorList>
    </citation>
    <scope>NUCLEOTIDE SEQUENCE [LARGE SCALE GENOMIC DNA]</scope>
    <source>
        <strain evidence="2">H4-8 / FGSC 9210</strain>
    </source>
</reference>
<protein>
    <recommendedName>
        <fullName evidence="3">BTB domain-containing protein</fullName>
    </recommendedName>
</protein>
<gene>
    <name evidence="1" type="ORF">SCHCODRAFT_56005</name>
</gene>
<proteinExistence type="predicted"/>
<evidence type="ECO:0000313" key="2">
    <source>
        <dbReference type="Proteomes" id="UP000007431"/>
    </source>
</evidence>
<evidence type="ECO:0008006" key="3">
    <source>
        <dbReference type="Google" id="ProtNLM"/>
    </source>
</evidence>
<dbReference type="InParanoid" id="D8Q4Q4"/>
<dbReference type="EMBL" id="GL377306">
    <property type="protein sequence ID" value="EFI96831.1"/>
    <property type="molecule type" value="Genomic_DNA"/>
</dbReference>
<dbReference type="VEuPathDB" id="FungiDB:SCHCODRAFT_02503242"/>
<dbReference type="GeneID" id="9589664"/>
<organism evidence="2">
    <name type="scientific">Schizophyllum commune (strain H4-8 / FGSC 9210)</name>
    <name type="common">Split gill fungus</name>
    <dbReference type="NCBI Taxonomy" id="578458"/>
    <lineage>
        <taxon>Eukaryota</taxon>
        <taxon>Fungi</taxon>
        <taxon>Dikarya</taxon>
        <taxon>Basidiomycota</taxon>
        <taxon>Agaricomycotina</taxon>
        <taxon>Agaricomycetes</taxon>
        <taxon>Agaricomycetidae</taxon>
        <taxon>Agaricales</taxon>
        <taxon>Schizophyllaceae</taxon>
        <taxon>Schizophyllum</taxon>
    </lineage>
</organism>